<gene>
    <name evidence="2" type="ORF">APZ16_06770</name>
</gene>
<comment type="caution">
    <text evidence="2">The sequence shown here is derived from an EMBL/GenBank/DDBJ whole genome shotgun (WGS) entry which is preliminary data.</text>
</comment>
<dbReference type="PANTHER" id="PTHR43471:SF14">
    <property type="entry name" value="ABC-2 TYPE TRANSPORT SYSTEM PERMEASE PROTEIN"/>
    <property type="match status" value="1"/>
</dbReference>
<sequence length="322" mass="34611">MAGMMTVFRKELSDHLGSKRFLILFAIIILLSTLSAYQGADYIKNNPDAGFLAIFSGGRLAFSFISLMVYFGPLVGLALGFDSINKERTSGSLSVLLTYPIFRDSVFNGKFLAGVAAIASLVGGTIVIMCGVATPLLGFGPTLEQMVSIVALTLLTILYLAFWLSLGLLFSVLAKKTSTSMLASIATWLFSVMIVSVIAALVASLMVPLPFQPLGAPENFRGFGQATQTEEYRSLMQARSEIQTNIGRISPSNLYNEAASSILGLRASAFFVVGGMQQQIRPSLAQGIAASWPQVLAIFVGMLACFVISYLRFLRLEIRPGG</sequence>
<evidence type="ECO:0000313" key="3">
    <source>
        <dbReference type="Proteomes" id="UP000074294"/>
    </source>
</evidence>
<keyword evidence="1" id="KW-1133">Transmembrane helix</keyword>
<evidence type="ECO:0008006" key="4">
    <source>
        <dbReference type="Google" id="ProtNLM"/>
    </source>
</evidence>
<feature type="transmembrane region" description="Helical" evidence="1">
    <location>
        <begin position="149"/>
        <end position="173"/>
    </location>
</feature>
<keyword evidence="1" id="KW-0472">Membrane</keyword>
<feature type="transmembrane region" description="Helical" evidence="1">
    <location>
        <begin position="60"/>
        <end position="81"/>
    </location>
</feature>
<feature type="transmembrane region" description="Helical" evidence="1">
    <location>
        <begin position="185"/>
        <end position="207"/>
    </location>
</feature>
<proteinExistence type="predicted"/>
<accession>A0A147JU01</accession>
<dbReference type="EMBL" id="LQMQ01000050">
    <property type="protein sequence ID" value="KUO39979.1"/>
    <property type="molecule type" value="Genomic_DNA"/>
</dbReference>
<feature type="transmembrane region" description="Helical" evidence="1">
    <location>
        <begin position="111"/>
        <end position="137"/>
    </location>
</feature>
<dbReference type="Pfam" id="PF12679">
    <property type="entry name" value="ABC2_membrane_2"/>
    <property type="match status" value="1"/>
</dbReference>
<dbReference type="GO" id="GO:0005886">
    <property type="term" value="C:plasma membrane"/>
    <property type="evidence" value="ECO:0007669"/>
    <property type="project" value="UniProtKB-SubCell"/>
</dbReference>
<dbReference type="Proteomes" id="UP000074294">
    <property type="component" value="Unassembled WGS sequence"/>
</dbReference>
<keyword evidence="1" id="KW-0812">Transmembrane</keyword>
<protein>
    <recommendedName>
        <fullName evidence="4">ABC transporter permease</fullName>
    </recommendedName>
</protein>
<dbReference type="PANTHER" id="PTHR43471">
    <property type="entry name" value="ABC TRANSPORTER PERMEASE"/>
    <property type="match status" value="1"/>
</dbReference>
<name>A0A147JU01_HADYE</name>
<evidence type="ECO:0000256" key="1">
    <source>
        <dbReference type="SAM" id="Phobius"/>
    </source>
</evidence>
<feature type="transmembrane region" description="Helical" evidence="1">
    <location>
        <begin position="21"/>
        <end position="40"/>
    </location>
</feature>
<organism evidence="2 3">
    <name type="scientific">Hadarchaeum yellowstonense</name>
    <dbReference type="NCBI Taxonomy" id="1776334"/>
    <lineage>
        <taxon>Archaea</taxon>
        <taxon>Methanobacteriati</taxon>
        <taxon>Candidatus Hadarchaeota</taxon>
        <taxon>Candidatus Hadarchaeia</taxon>
        <taxon>Candidatus Hadarchaeales</taxon>
        <taxon>Candidatus Hadarchaeaceae</taxon>
        <taxon>Candidatus Hadarchaeum</taxon>
    </lineage>
</organism>
<dbReference type="GO" id="GO:0140359">
    <property type="term" value="F:ABC-type transporter activity"/>
    <property type="evidence" value="ECO:0007669"/>
    <property type="project" value="InterPro"/>
</dbReference>
<dbReference type="STRING" id="1776334.APZ16_06770"/>
<evidence type="ECO:0000313" key="2">
    <source>
        <dbReference type="EMBL" id="KUO39979.1"/>
    </source>
</evidence>
<reference evidence="2 3" key="1">
    <citation type="journal article" date="2016" name="Nat. Microbiol.">
        <title>Genomic inference of the metabolism of cosmopolitan subsurface Archaea, Hadesarchaea.</title>
        <authorList>
            <person name="Baker B.J."/>
            <person name="Saw J.H."/>
            <person name="Lind A.E."/>
            <person name="Lazar C.S."/>
            <person name="Hinrichs K.-U."/>
            <person name="Teske A.P."/>
            <person name="Ettema T.J."/>
        </authorList>
    </citation>
    <scope>NUCLEOTIDE SEQUENCE [LARGE SCALE GENOMIC DNA]</scope>
</reference>
<feature type="transmembrane region" description="Helical" evidence="1">
    <location>
        <begin position="291"/>
        <end position="311"/>
    </location>
</feature>
<dbReference type="AlphaFoldDB" id="A0A147JU01"/>